<dbReference type="EMBL" id="CP034547">
    <property type="protein sequence ID" value="AZQ55665.1"/>
    <property type="molecule type" value="Genomic_DNA"/>
</dbReference>
<protein>
    <submittedName>
        <fullName evidence="2">Uncharacterized protein</fullName>
    </submittedName>
</protein>
<feature type="region of interest" description="Disordered" evidence="1">
    <location>
        <begin position="1"/>
        <end position="32"/>
    </location>
</feature>
<evidence type="ECO:0000313" key="3">
    <source>
        <dbReference type="Proteomes" id="UP000277191"/>
    </source>
</evidence>
<organism evidence="2 3">
    <name type="scientific">Burkholderia cenocepacia</name>
    <dbReference type="NCBI Taxonomy" id="95486"/>
    <lineage>
        <taxon>Bacteria</taxon>
        <taxon>Pseudomonadati</taxon>
        <taxon>Pseudomonadota</taxon>
        <taxon>Betaproteobacteria</taxon>
        <taxon>Burkholderiales</taxon>
        <taxon>Burkholderiaceae</taxon>
        <taxon>Burkholderia</taxon>
        <taxon>Burkholderia cepacia complex</taxon>
    </lineage>
</organism>
<name>A0A3S9NIZ8_9BURK</name>
<feature type="region of interest" description="Disordered" evidence="1">
    <location>
        <begin position="136"/>
        <end position="160"/>
    </location>
</feature>
<sequence length="160" mass="18101">MRERAGRQHGRGERGDLRRLHGSIPPDWSRGSRRAECAPACIVGVKVTSHIRREKTGGDLFLPVCDYEWKPLRSGCVRRDRGFPRVSTGMGLSGCGVAGDRPAVLRRRCSSGHDDGKIGIDQRRHRSHSVRERVRKPRRTRFEPSVGRRMPPFNRGGIRT</sequence>
<evidence type="ECO:0000256" key="1">
    <source>
        <dbReference type="SAM" id="MobiDB-lite"/>
    </source>
</evidence>
<accession>A0A3S9NIZ8</accession>
<reference evidence="2 3" key="1">
    <citation type="submission" date="2018-12" db="EMBL/GenBank/DDBJ databases">
        <title>Cadmium resistance mechanism in endophytic bacteria Burkholderia cenocepacia YG-3.</title>
        <authorList>
            <person name="Zhang X."/>
            <person name="Wang X."/>
            <person name="Zhu Y."/>
        </authorList>
    </citation>
    <scope>NUCLEOTIDE SEQUENCE [LARGE SCALE GENOMIC DNA]</scope>
    <source>
        <strain evidence="2 3">YG-3</strain>
    </source>
</reference>
<gene>
    <name evidence="2" type="ORF">D5R55_33130</name>
</gene>
<evidence type="ECO:0000313" key="2">
    <source>
        <dbReference type="EMBL" id="AZQ55665.1"/>
    </source>
</evidence>
<feature type="compositionally biased region" description="Basic and acidic residues" evidence="1">
    <location>
        <begin position="1"/>
        <end position="19"/>
    </location>
</feature>
<dbReference type="Proteomes" id="UP000277191">
    <property type="component" value="Chromosome 3"/>
</dbReference>
<proteinExistence type="predicted"/>
<dbReference type="AlphaFoldDB" id="A0A3S9NIZ8"/>